<evidence type="ECO:0000256" key="1">
    <source>
        <dbReference type="ARBA" id="ARBA00005005"/>
    </source>
</evidence>
<sequence>MRQPLQTAAVLGAGVMGTQIAAHLANAGLTVHLLELPSQKGNKNDLVEGAFKKACKQSPPIFYSQQAVKRVILGNYEEHFDRLSTVDWVIEAVVENLAVKQELFARVERTVGPDAVISTNTSGLLIRQVAEGRSKSFRKRFLGTHFFNPPRYLKLLELIPTADTDPAVVERVAAFGRDRLGKGIVIAKDTPNFIANRIGVFVSMLGLRSFIQGNYTIEEIDTLTGTLVGRPKSATFRTADLVGLDTLLYVADNLYPAIPHDERRELFQPPELMRKLVATGTLGAKSGQGFYKKVGGEIRSLNPKTFGYDSPRPVNLGNLDGLKKHDLAERLRHLYKERSRAGDFFRQTMLETLAYSANRIPEIADSPADIDRAMAWGFGWEIGPFAIWDALGFDRVIHDMNQAGLTLPPWVERMHATGATGFYNADPAIATPTVYVPGESYVSLEIPTNELHLVELKAKPPLWHNSEAALLDAGDGIALFEFRSKANTLSTKVVEGLGAALDWLAAHDNYHGMVIGNEGPNFCVGINLAEVGKIAQWENLNPLNRNHRTIAKLLHDVQTLVQRIYYFPKPVVAAIQGRALGGGCELAMACPHVVADAETYIGLVELGVGLIPAGGGLMRLARWASQRAISDEPADILPWLKQVFRTVGMAQVSNSAHEGIELGFLPATTQIVMNSDRRLYAAKQEVLCLHRMGYAPPPRQPIPVLGQPARAILEHMAYVMHAGNYISDYDRSLANRLAYVLTGGDLTVPAAVDESYLFNLERDNFLPLIDEPKTKERLLHMLKTKKPLRN</sequence>
<name>A0A1U7IYK3_9CYAN</name>
<evidence type="ECO:0000259" key="10">
    <source>
        <dbReference type="Pfam" id="PF02737"/>
    </source>
</evidence>
<evidence type="ECO:0000259" key="9">
    <source>
        <dbReference type="Pfam" id="PF00725"/>
    </source>
</evidence>
<dbReference type="SUPFAM" id="SSF51735">
    <property type="entry name" value="NAD(P)-binding Rossmann-fold domains"/>
    <property type="match status" value="1"/>
</dbReference>
<keyword evidence="12" id="KW-1185">Reference proteome</keyword>
<dbReference type="Proteomes" id="UP000185557">
    <property type="component" value="Unassembled WGS sequence"/>
</dbReference>
<dbReference type="AlphaFoldDB" id="A0A1U7IYK3"/>
<keyword evidence="3" id="KW-0276">Fatty acid metabolism</keyword>
<dbReference type="Gene3D" id="1.10.1040.50">
    <property type="match status" value="1"/>
</dbReference>
<evidence type="ECO:0000256" key="5">
    <source>
        <dbReference type="ARBA" id="ARBA00023002"/>
    </source>
</evidence>
<dbReference type="InterPro" id="IPR029045">
    <property type="entry name" value="ClpP/crotonase-like_dom_sf"/>
</dbReference>
<feature type="domain" description="3-hydroxyacyl-CoA dehydrogenase C-terminal" evidence="9">
    <location>
        <begin position="193"/>
        <end position="292"/>
    </location>
</feature>
<proteinExistence type="inferred from homology"/>
<keyword evidence="7" id="KW-0443">Lipid metabolism</keyword>
<comment type="similarity">
    <text evidence="2">Belongs to the 3-hydroxyacyl-CoA dehydrogenase family.</text>
</comment>
<dbReference type="CDD" id="cd06558">
    <property type="entry name" value="crotonase-like"/>
    <property type="match status" value="1"/>
</dbReference>
<dbReference type="SUPFAM" id="SSF48179">
    <property type="entry name" value="6-phosphogluconate dehydrogenase C-terminal domain-like"/>
    <property type="match status" value="2"/>
</dbReference>
<dbReference type="InterPro" id="IPR006176">
    <property type="entry name" value="3-OHacyl-CoA_DH_NAD-bd"/>
</dbReference>
<organism evidence="11 12">
    <name type="scientific">Phormidium tenue NIES-30</name>
    <dbReference type="NCBI Taxonomy" id="549789"/>
    <lineage>
        <taxon>Bacteria</taxon>
        <taxon>Bacillati</taxon>
        <taxon>Cyanobacteriota</taxon>
        <taxon>Cyanophyceae</taxon>
        <taxon>Oscillatoriophycideae</taxon>
        <taxon>Oscillatoriales</taxon>
        <taxon>Oscillatoriaceae</taxon>
        <taxon>Phormidium</taxon>
    </lineage>
</organism>
<comment type="catalytic activity">
    <reaction evidence="8">
        <text>a (3S)-3-hydroxyacyl-CoA + NAD(+) = a 3-oxoacyl-CoA + NADH + H(+)</text>
        <dbReference type="Rhea" id="RHEA:22432"/>
        <dbReference type="ChEBI" id="CHEBI:15378"/>
        <dbReference type="ChEBI" id="CHEBI:57318"/>
        <dbReference type="ChEBI" id="CHEBI:57540"/>
        <dbReference type="ChEBI" id="CHEBI:57945"/>
        <dbReference type="ChEBI" id="CHEBI:90726"/>
        <dbReference type="EC" id="1.1.1.35"/>
    </reaction>
</comment>
<evidence type="ECO:0000313" key="11">
    <source>
        <dbReference type="EMBL" id="OKH43683.1"/>
    </source>
</evidence>
<evidence type="ECO:0000256" key="7">
    <source>
        <dbReference type="ARBA" id="ARBA00023098"/>
    </source>
</evidence>
<keyword evidence="5" id="KW-0560">Oxidoreductase</keyword>
<dbReference type="InterPro" id="IPR036291">
    <property type="entry name" value="NAD(P)-bd_dom_sf"/>
</dbReference>
<keyword evidence="6" id="KW-0520">NAD</keyword>
<dbReference type="Gene3D" id="3.40.50.720">
    <property type="entry name" value="NAD(P)-binding Rossmann-like Domain"/>
    <property type="match status" value="1"/>
</dbReference>
<evidence type="ECO:0000256" key="8">
    <source>
        <dbReference type="ARBA" id="ARBA00049556"/>
    </source>
</evidence>
<feature type="domain" description="3-hydroxyacyl-CoA dehydrogenase NAD binding" evidence="10">
    <location>
        <begin position="8"/>
        <end position="189"/>
    </location>
</feature>
<dbReference type="RefSeq" id="WP_073611046.1">
    <property type="nucleotide sequence ID" value="NZ_MRCG01000030.1"/>
</dbReference>
<comment type="pathway">
    <text evidence="1">Lipid metabolism; fatty acid beta-oxidation.</text>
</comment>
<evidence type="ECO:0000256" key="6">
    <source>
        <dbReference type="ARBA" id="ARBA00023027"/>
    </source>
</evidence>
<dbReference type="Pfam" id="PF00378">
    <property type="entry name" value="ECH_1"/>
    <property type="match status" value="1"/>
</dbReference>
<dbReference type="Pfam" id="PF00725">
    <property type="entry name" value="3HCDH"/>
    <property type="match status" value="1"/>
</dbReference>
<dbReference type="STRING" id="549789.NIES30_24315"/>
<evidence type="ECO:0000256" key="3">
    <source>
        <dbReference type="ARBA" id="ARBA00022832"/>
    </source>
</evidence>
<dbReference type="GO" id="GO:0006635">
    <property type="term" value="P:fatty acid beta-oxidation"/>
    <property type="evidence" value="ECO:0007669"/>
    <property type="project" value="UniProtKB-UniPathway"/>
</dbReference>
<dbReference type="Pfam" id="PF02737">
    <property type="entry name" value="3HCDH_N"/>
    <property type="match status" value="1"/>
</dbReference>
<accession>A0A1U7IYK3</accession>
<dbReference type="SUPFAM" id="SSF52096">
    <property type="entry name" value="ClpP/crotonase"/>
    <property type="match status" value="1"/>
</dbReference>
<comment type="caution">
    <text evidence="11">The sequence shown here is derived from an EMBL/GenBank/DDBJ whole genome shotgun (WGS) entry which is preliminary data.</text>
</comment>
<dbReference type="Gene3D" id="3.90.226.10">
    <property type="entry name" value="2-enoyl-CoA Hydratase, Chain A, domain 1"/>
    <property type="match status" value="1"/>
</dbReference>
<dbReference type="PANTHER" id="PTHR48075">
    <property type="entry name" value="3-HYDROXYACYL-COA DEHYDROGENASE FAMILY PROTEIN"/>
    <property type="match status" value="1"/>
</dbReference>
<gene>
    <name evidence="11" type="ORF">NIES30_24315</name>
</gene>
<dbReference type="EMBL" id="MRCG01000030">
    <property type="protein sequence ID" value="OKH43683.1"/>
    <property type="molecule type" value="Genomic_DNA"/>
</dbReference>
<dbReference type="UniPathway" id="UPA00659"/>
<dbReference type="PANTHER" id="PTHR48075:SF7">
    <property type="entry name" value="3-HYDROXYACYL-COA DEHYDROGENASE-RELATED"/>
    <property type="match status" value="1"/>
</dbReference>
<dbReference type="InterPro" id="IPR008927">
    <property type="entry name" value="6-PGluconate_DH-like_C_sf"/>
</dbReference>
<dbReference type="OrthoDB" id="9771883at2"/>
<evidence type="ECO:0000313" key="12">
    <source>
        <dbReference type="Proteomes" id="UP000185557"/>
    </source>
</evidence>
<protein>
    <submittedName>
        <fullName evidence="11">3-hydroxyacyl-CoA dehydrogenase</fullName>
    </submittedName>
</protein>
<dbReference type="GO" id="GO:0070403">
    <property type="term" value="F:NAD+ binding"/>
    <property type="evidence" value="ECO:0007669"/>
    <property type="project" value="InterPro"/>
</dbReference>
<dbReference type="InterPro" id="IPR006108">
    <property type="entry name" value="3HC_DH_C"/>
</dbReference>
<keyword evidence="4" id="KW-0442">Lipid degradation</keyword>
<dbReference type="GO" id="GO:0003857">
    <property type="term" value="F:(3S)-3-hydroxyacyl-CoA dehydrogenase (NAD+) activity"/>
    <property type="evidence" value="ECO:0007669"/>
    <property type="project" value="UniProtKB-EC"/>
</dbReference>
<evidence type="ECO:0000256" key="4">
    <source>
        <dbReference type="ARBA" id="ARBA00022963"/>
    </source>
</evidence>
<dbReference type="InterPro" id="IPR001753">
    <property type="entry name" value="Enoyl-CoA_hydra/iso"/>
</dbReference>
<evidence type="ECO:0000256" key="2">
    <source>
        <dbReference type="ARBA" id="ARBA00009463"/>
    </source>
</evidence>
<reference evidence="11 12" key="1">
    <citation type="submission" date="2016-11" db="EMBL/GenBank/DDBJ databases">
        <title>Draft Genome Sequences of Nine Cyanobacterial Strains from Diverse Habitats.</title>
        <authorList>
            <person name="Zhu T."/>
            <person name="Hou S."/>
            <person name="Lu X."/>
            <person name="Hess W.R."/>
        </authorList>
    </citation>
    <scope>NUCLEOTIDE SEQUENCE [LARGE SCALE GENOMIC DNA]</scope>
    <source>
        <strain evidence="11 12">NIES-30</strain>
    </source>
</reference>